<organism evidence="2 3">
    <name type="scientific">Sistotremastrum niveocremeum HHB9708</name>
    <dbReference type="NCBI Taxonomy" id="1314777"/>
    <lineage>
        <taxon>Eukaryota</taxon>
        <taxon>Fungi</taxon>
        <taxon>Dikarya</taxon>
        <taxon>Basidiomycota</taxon>
        <taxon>Agaricomycotina</taxon>
        <taxon>Agaricomycetes</taxon>
        <taxon>Sistotremastrales</taxon>
        <taxon>Sistotremastraceae</taxon>
        <taxon>Sertulicium</taxon>
        <taxon>Sertulicium niveocremeum</taxon>
    </lineage>
</organism>
<protein>
    <submittedName>
        <fullName evidence="2">Uncharacterized protein</fullName>
    </submittedName>
</protein>
<dbReference type="EMBL" id="KV419461">
    <property type="protein sequence ID" value="KZS86973.1"/>
    <property type="molecule type" value="Genomic_DNA"/>
</dbReference>
<dbReference type="Proteomes" id="UP000076722">
    <property type="component" value="Unassembled WGS sequence"/>
</dbReference>
<sequence length="133" mass="15540">MDWIVLGLVIFLVLLLWPSLDSVLFCRGEYENPLPRRHIRVRDYKPMEGPLCRCIACIRDQEEWCSPILTTFARSPRKHTCRKLCPVNGVISGDSSRLKPSHCGETSFARNVSRFVVLHRGWVDTWIIERIRF</sequence>
<dbReference type="AlphaFoldDB" id="A0A164MRW9"/>
<gene>
    <name evidence="2" type="ORF">SISNIDRAFT_471354</name>
</gene>
<feature type="signal peptide" evidence="1">
    <location>
        <begin position="1"/>
        <end position="22"/>
    </location>
</feature>
<evidence type="ECO:0000256" key="1">
    <source>
        <dbReference type="SAM" id="SignalP"/>
    </source>
</evidence>
<name>A0A164MRW9_9AGAM</name>
<accession>A0A164MRW9</accession>
<evidence type="ECO:0000313" key="3">
    <source>
        <dbReference type="Proteomes" id="UP000076722"/>
    </source>
</evidence>
<proteinExistence type="predicted"/>
<keyword evidence="3" id="KW-1185">Reference proteome</keyword>
<evidence type="ECO:0000313" key="2">
    <source>
        <dbReference type="EMBL" id="KZS86973.1"/>
    </source>
</evidence>
<keyword evidence="1" id="KW-0732">Signal</keyword>
<feature type="chain" id="PRO_5007851823" evidence="1">
    <location>
        <begin position="23"/>
        <end position="133"/>
    </location>
</feature>
<reference evidence="2 3" key="1">
    <citation type="journal article" date="2016" name="Mol. Biol. Evol.">
        <title>Comparative Genomics of Early-Diverging Mushroom-Forming Fungi Provides Insights into the Origins of Lignocellulose Decay Capabilities.</title>
        <authorList>
            <person name="Nagy L.G."/>
            <person name="Riley R."/>
            <person name="Tritt A."/>
            <person name="Adam C."/>
            <person name="Daum C."/>
            <person name="Floudas D."/>
            <person name="Sun H."/>
            <person name="Yadav J.S."/>
            <person name="Pangilinan J."/>
            <person name="Larsson K.H."/>
            <person name="Matsuura K."/>
            <person name="Barry K."/>
            <person name="Labutti K."/>
            <person name="Kuo R."/>
            <person name="Ohm R.A."/>
            <person name="Bhattacharya S.S."/>
            <person name="Shirouzu T."/>
            <person name="Yoshinaga Y."/>
            <person name="Martin F.M."/>
            <person name="Grigoriev I.V."/>
            <person name="Hibbett D.S."/>
        </authorList>
    </citation>
    <scope>NUCLEOTIDE SEQUENCE [LARGE SCALE GENOMIC DNA]</scope>
    <source>
        <strain evidence="2 3">HHB9708</strain>
    </source>
</reference>